<keyword evidence="3" id="KW-1185">Reference proteome</keyword>
<accession>A0A5B1M6C2</accession>
<dbReference type="EMBL" id="VUJW01000003">
    <property type="protein sequence ID" value="KAA1427230.1"/>
    <property type="molecule type" value="Genomic_DNA"/>
</dbReference>
<reference evidence="2 3" key="2">
    <citation type="submission" date="2019-09" db="EMBL/GenBank/DDBJ databases">
        <authorList>
            <person name="Jin C."/>
        </authorList>
    </citation>
    <scope>NUCLEOTIDE SEQUENCE [LARGE SCALE GENOMIC DNA]</scope>
    <source>
        <strain evidence="2 3">BN140041</strain>
    </source>
</reference>
<feature type="transmembrane region" description="Helical" evidence="1">
    <location>
        <begin position="128"/>
        <end position="154"/>
    </location>
</feature>
<protein>
    <recommendedName>
        <fullName evidence="4">DUF4386 family protein</fullName>
    </recommendedName>
</protein>
<keyword evidence="1" id="KW-0472">Membrane</keyword>
<evidence type="ECO:0000313" key="2">
    <source>
        <dbReference type="EMBL" id="KAA1427230.1"/>
    </source>
</evidence>
<proteinExistence type="predicted"/>
<keyword evidence="1" id="KW-1133">Transmembrane helix</keyword>
<feature type="transmembrane region" description="Helical" evidence="1">
    <location>
        <begin position="58"/>
        <end position="81"/>
    </location>
</feature>
<comment type="caution">
    <text evidence="2">The sequence shown here is derived from an EMBL/GenBank/DDBJ whole genome shotgun (WGS) entry which is preliminary data.</text>
</comment>
<sequence length="216" mass="22136">MTTTAPSATPTRTTESRSSWLLLILGGIAFFAGGALHPKGSDHGDKSEQLHSMLVDSLWYPAHTVMLLAMAGIAAALVILGRRTELPSGVARVVRVLAVVAVIGALGAVIHLFAATQSDAIEDGGTSFLVLVFTGVETVVNPLWGLAIATLAVVGGVTRTVGNRIVLALGLVGGLAFALATATIAFTDLFDPIFPVASLIGVWCVATGVVGLVRGR</sequence>
<organism evidence="2 3">
    <name type="scientific">Nocardioides antri</name>
    <dbReference type="NCBI Taxonomy" id="2607659"/>
    <lineage>
        <taxon>Bacteria</taxon>
        <taxon>Bacillati</taxon>
        <taxon>Actinomycetota</taxon>
        <taxon>Actinomycetes</taxon>
        <taxon>Propionibacteriales</taxon>
        <taxon>Nocardioidaceae</taxon>
        <taxon>Nocardioides</taxon>
    </lineage>
</organism>
<evidence type="ECO:0000313" key="3">
    <source>
        <dbReference type="Proteomes" id="UP000324351"/>
    </source>
</evidence>
<feature type="transmembrane region" description="Helical" evidence="1">
    <location>
        <begin position="20"/>
        <end position="38"/>
    </location>
</feature>
<dbReference type="AlphaFoldDB" id="A0A5B1M6C2"/>
<keyword evidence="1" id="KW-0812">Transmembrane</keyword>
<feature type="transmembrane region" description="Helical" evidence="1">
    <location>
        <begin position="93"/>
        <end position="116"/>
    </location>
</feature>
<evidence type="ECO:0008006" key="4">
    <source>
        <dbReference type="Google" id="ProtNLM"/>
    </source>
</evidence>
<dbReference type="Proteomes" id="UP000324351">
    <property type="component" value="Unassembled WGS sequence"/>
</dbReference>
<feature type="transmembrane region" description="Helical" evidence="1">
    <location>
        <begin position="193"/>
        <end position="213"/>
    </location>
</feature>
<gene>
    <name evidence="2" type="ORF">F0U47_06915</name>
</gene>
<dbReference type="RefSeq" id="WP_149749598.1">
    <property type="nucleotide sequence ID" value="NZ_VUJW01000003.1"/>
</dbReference>
<reference evidence="2 3" key="1">
    <citation type="submission" date="2019-09" db="EMBL/GenBank/DDBJ databases">
        <title>Nocardioides panacisoli sp. nov., isolated from the soil of a ginseng field.</title>
        <authorList>
            <person name="Cho C."/>
        </authorList>
    </citation>
    <scope>NUCLEOTIDE SEQUENCE [LARGE SCALE GENOMIC DNA]</scope>
    <source>
        <strain evidence="2 3">BN140041</strain>
    </source>
</reference>
<name>A0A5B1M6C2_9ACTN</name>
<evidence type="ECO:0000256" key="1">
    <source>
        <dbReference type="SAM" id="Phobius"/>
    </source>
</evidence>
<feature type="transmembrane region" description="Helical" evidence="1">
    <location>
        <begin position="166"/>
        <end position="187"/>
    </location>
</feature>